<reference evidence="9 10" key="1">
    <citation type="submission" date="2014-03" db="EMBL/GenBank/DDBJ databases">
        <title>Draft genome of the hookworm Oesophagostomum dentatum.</title>
        <authorList>
            <person name="Mitreva M."/>
        </authorList>
    </citation>
    <scope>NUCLEOTIDE SEQUENCE [LARGE SCALE GENOMIC DNA]</scope>
    <source>
        <strain evidence="9 10">OD-Hann</strain>
    </source>
</reference>
<keyword evidence="10" id="KW-1185">Reference proteome</keyword>
<proteinExistence type="predicted"/>
<dbReference type="PROSITE" id="PS00028">
    <property type="entry name" value="ZINC_FINGER_C2H2_1"/>
    <property type="match status" value="3"/>
</dbReference>
<dbReference type="Pfam" id="PF00096">
    <property type="entry name" value="zf-C2H2"/>
    <property type="match status" value="3"/>
</dbReference>
<evidence type="ECO:0000256" key="4">
    <source>
        <dbReference type="ARBA" id="ARBA00022771"/>
    </source>
</evidence>
<dbReference type="GO" id="GO:0005634">
    <property type="term" value="C:nucleus"/>
    <property type="evidence" value="ECO:0007669"/>
    <property type="project" value="UniProtKB-SubCell"/>
</dbReference>
<dbReference type="SMART" id="SM00355">
    <property type="entry name" value="ZnF_C2H2"/>
    <property type="match status" value="4"/>
</dbReference>
<dbReference type="EMBL" id="KN550205">
    <property type="protein sequence ID" value="KHJ94776.1"/>
    <property type="molecule type" value="Genomic_DNA"/>
</dbReference>
<dbReference type="InterPro" id="IPR013087">
    <property type="entry name" value="Znf_C2H2_type"/>
</dbReference>
<dbReference type="SUPFAM" id="SSF57667">
    <property type="entry name" value="beta-beta-alpha zinc fingers"/>
    <property type="match status" value="1"/>
</dbReference>
<dbReference type="GO" id="GO:0008270">
    <property type="term" value="F:zinc ion binding"/>
    <property type="evidence" value="ECO:0007669"/>
    <property type="project" value="UniProtKB-KW"/>
</dbReference>
<dbReference type="PANTHER" id="PTHR16515:SF49">
    <property type="entry name" value="GASTRULA ZINC FINGER PROTEIN XLCGF49.1-LIKE-RELATED"/>
    <property type="match status" value="1"/>
</dbReference>
<evidence type="ECO:0000256" key="1">
    <source>
        <dbReference type="ARBA" id="ARBA00004123"/>
    </source>
</evidence>
<organism evidence="9 10">
    <name type="scientific">Oesophagostomum dentatum</name>
    <name type="common">Nodular worm</name>
    <dbReference type="NCBI Taxonomy" id="61180"/>
    <lineage>
        <taxon>Eukaryota</taxon>
        <taxon>Metazoa</taxon>
        <taxon>Ecdysozoa</taxon>
        <taxon>Nematoda</taxon>
        <taxon>Chromadorea</taxon>
        <taxon>Rhabditida</taxon>
        <taxon>Rhabditina</taxon>
        <taxon>Rhabditomorpha</taxon>
        <taxon>Strongyloidea</taxon>
        <taxon>Strongylidae</taxon>
        <taxon>Oesophagostomum</taxon>
    </lineage>
</organism>
<keyword evidence="6" id="KW-0539">Nucleus</keyword>
<dbReference type="Gene3D" id="3.30.160.60">
    <property type="entry name" value="Classic Zinc Finger"/>
    <property type="match status" value="3"/>
</dbReference>
<dbReference type="OrthoDB" id="6077919at2759"/>
<accession>A0A0B1TF97</accession>
<comment type="subcellular location">
    <subcellularLocation>
        <location evidence="1">Nucleus</location>
    </subcellularLocation>
</comment>
<evidence type="ECO:0000256" key="7">
    <source>
        <dbReference type="PROSITE-ProRule" id="PRU00042"/>
    </source>
</evidence>
<evidence type="ECO:0000256" key="2">
    <source>
        <dbReference type="ARBA" id="ARBA00022723"/>
    </source>
</evidence>
<protein>
    <submittedName>
        <fullName evidence="9">Zinc finger, C2H2 type</fullName>
    </submittedName>
</protein>
<dbReference type="Proteomes" id="UP000053660">
    <property type="component" value="Unassembled WGS sequence"/>
</dbReference>
<evidence type="ECO:0000256" key="5">
    <source>
        <dbReference type="ARBA" id="ARBA00022833"/>
    </source>
</evidence>
<dbReference type="InterPro" id="IPR036236">
    <property type="entry name" value="Znf_C2H2_sf"/>
</dbReference>
<evidence type="ECO:0000313" key="10">
    <source>
        <dbReference type="Proteomes" id="UP000053660"/>
    </source>
</evidence>
<dbReference type="PANTHER" id="PTHR16515">
    <property type="entry name" value="PR DOMAIN ZINC FINGER PROTEIN"/>
    <property type="match status" value="1"/>
</dbReference>
<keyword evidence="5" id="KW-0862">Zinc</keyword>
<dbReference type="GO" id="GO:0010468">
    <property type="term" value="P:regulation of gene expression"/>
    <property type="evidence" value="ECO:0007669"/>
    <property type="project" value="TreeGrafter"/>
</dbReference>
<keyword evidence="2" id="KW-0479">Metal-binding</keyword>
<gene>
    <name evidence="9" type="ORF">OESDEN_05297</name>
</gene>
<dbReference type="InterPro" id="IPR050331">
    <property type="entry name" value="Zinc_finger"/>
</dbReference>
<dbReference type="PROSITE" id="PS50157">
    <property type="entry name" value="ZINC_FINGER_C2H2_2"/>
    <property type="match status" value="3"/>
</dbReference>
<keyword evidence="4 7" id="KW-0863">Zinc-finger</keyword>
<sequence>MEALKKASEAGTESRYLKRKVFSCDRCEKCFSRGTDLAKHINVHESLKKWGCTMCEKRYSHKAGLDDHIKTVHKDPLRKMVTCKICSQQSNLNRHIRMQHPIGVTKPVLDCPECSCVFANNRTLTRHRREAHGSGG</sequence>
<evidence type="ECO:0000256" key="3">
    <source>
        <dbReference type="ARBA" id="ARBA00022737"/>
    </source>
</evidence>
<name>A0A0B1TF97_OESDE</name>
<evidence type="ECO:0000313" key="9">
    <source>
        <dbReference type="EMBL" id="KHJ94776.1"/>
    </source>
</evidence>
<evidence type="ECO:0000256" key="6">
    <source>
        <dbReference type="ARBA" id="ARBA00023242"/>
    </source>
</evidence>
<evidence type="ECO:0000259" key="8">
    <source>
        <dbReference type="PROSITE" id="PS50157"/>
    </source>
</evidence>
<feature type="domain" description="C2H2-type" evidence="8">
    <location>
        <begin position="109"/>
        <end position="136"/>
    </location>
</feature>
<keyword evidence="3" id="KW-0677">Repeat</keyword>
<dbReference type="AlphaFoldDB" id="A0A0B1TF97"/>
<feature type="domain" description="C2H2-type" evidence="8">
    <location>
        <begin position="50"/>
        <end position="73"/>
    </location>
</feature>
<feature type="domain" description="C2H2-type" evidence="8">
    <location>
        <begin position="22"/>
        <end position="49"/>
    </location>
</feature>